<evidence type="ECO:0000313" key="4">
    <source>
        <dbReference type="Proteomes" id="UP000032458"/>
    </source>
</evidence>
<dbReference type="EMBL" id="JRKI01000008">
    <property type="protein sequence ID" value="KIZ18903.1"/>
    <property type="molecule type" value="Genomic_DNA"/>
</dbReference>
<dbReference type="InterPro" id="IPR017972">
    <property type="entry name" value="Cyt_P450_CS"/>
</dbReference>
<dbReference type="InterPro" id="IPR036396">
    <property type="entry name" value="Cyt_P450_sf"/>
</dbReference>
<evidence type="ECO:0000256" key="2">
    <source>
        <dbReference type="SAM" id="MobiDB-lite"/>
    </source>
</evidence>
<dbReference type="AlphaFoldDB" id="A0A0D7CRQ1"/>
<dbReference type="PATRIC" id="fig|1240678.4.peg.1371"/>
<reference evidence="3 4" key="1">
    <citation type="submission" date="2014-09" db="EMBL/GenBank/DDBJ databases">
        <title>Draft genome sequence of Streptomyces natalensis ATCC 27448, producer of the antifungal pimaricin.</title>
        <authorList>
            <person name="Mendes M.V."/>
            <person name="Beites T."/>
            <person name="Pires S."/>
            <person name="Santos C.L."/>
            <person name="Moradas-Ferreira P."/>
        </authorList>
    </citation>
    <scope>NUCLEOTIDE SEQUENCE [LARGE SCALE GENOMIC DNA]</scope>
    <source>
        <strain evidence="3 4">ATCC 27448</strain>
    </source>
</reference>
<feature type="region of interest" description="Disordered" evidence="2">
    <location>
        <begin position="419"/>
        <end position="452"/>
    </location>
</feature>
<dbReference type="CDD" id="cd20623">
    <property type="entry name" value="CYP_unk"/>
    <property type="match status" value="1"/>
</dbReference>
<dbReference type="Gene3D" id="1.10.630.10">
    <property type="entry name" value="Cytochrome P450"/>
    <property type="match status" value="1"/>
</dbReference>
<dbReference type="GO" id="GO:0020037">
    <property type="term" value="F:heme binding"/>
    <property type="evidence" value="ECO:0007669"/>
    <property type="project" value="InterPro"/>
</dbReference>
<feature type="compositionally biased region" description="Pro residues" evidence="2">
    <location>
        <begin position="432"/>
        <end position="447"/>
    </location>
</feature>
<keyword evidence="4" id="KW-1185">Reference proteome</keyword>
<dbReference type="GO" id="GO:0005506">
    <property type="term" value="F:iron ion binding"/>
    <property type="evidence" value="ECO:0007669"/>
    <property type="project" value="InterPro"/>
</dbReference>
<name>A0A0D7CRQ1_9ACTN</name>
<gene>
    <name evidence="3" type="ORF">SNA_06530</name>
</gene>
<protein>
    <submittedName>
        <fullName evidence="3">Cytochrome P450</fullName>
    </submittedName>
</protein>
<dbReference type="GO" id="GO:0016705">
    <property type="term" value="F:oxidoreductase activity, acting on paired donors, with incorporation or reduction of molecular oxygen"/>
    <property type="evidence" value="ECO:0007669"/>
    <property type="project" value="InterPro"/>
</dbReference>
<evidence type="ECO:0000256" key="1">
    <source>
        <dbReference type="ARBA" id="ARBA00010617"/>
    </source>
</evidence>
<proteinExistence type="inferred from homology"/>
<dbReference type="Proteomes" id="UP000032458">
    <property type="component" value="Unassembled WGS sequence"/>
</dbReference>
<dbReference type="PRINTS" id="PR00359">
    <property type="entry name" value="BP450"/>
</dbReference>
<dbReference type="PANTHER" id="PTHR46696">
    <property type="entry name" value="P450, PUTATIVE (EUROFUNG)-RELATED"/>
    <property type="match status" value="1"/>
</dbReference>
<feature type="region of interest" description="Disordered" evidence="2">
    <location>
        <begin position="1"/>
        <end position="22"/>
    </location>
</feature>
<comment type="similarity">
    <text evidence="1">Belongs to the cytochrome P450 family.</text>
</comment>
<dbReference type="PANTHER" id="PTHR46696:SF1">
    <property type="entry name" value="CYTOCHROME P450 YJIB-RELATED"/>
    <property type="match status" value="1"/>
</dbReference>
<dbReference type="GO" id="GO:0004497">
    <property type="term" value="F:monooxygenase activity"/>
    <property type="evidence" value="ECO:0007669"/>
    <property type="project" value="InterPro"/>
</dbReference>
<feature type="compositionally biased region" description="Pro residues" evidence="2">
    <location>
        <begin position="1"/>
        <end position="14"/>
    </location>
</feature>
<dbReference type="PROSITE" id="PS00086">
    <property type="entry name" value="CYTOCHROME_P450"/>
    <property type="match status" value="1"/>
</dbReference>
<dbReference type="SUPFAM" id="SSF48264">
    <property type="entry name" value="Cytochrome P450"/>
    <property type="match status" value="1"/>
</dbReference>
<comment type="caution">
    <text evidence="3">The sequence shown here is derived from an EMBL/GenBank/DDBJ whole genome shotgun (WGS) entry which is preliminary data.</text>
</comment>
<evidence type="ECO:0000313" key="3">
    <source>
        <dbReference type="EMBL" id="KIZ18903.1"/>
    </source>
</evidence>
<sequence length="463" mass="50095">MNTPDPTPAPPPGCPAHGLGTEGIRRLYGPEAEADPRGLYETLRAEHGAVAPVLVHGDLRAWLVLGHRENLDVVRTPSRFSRDPRRWRAAQEGEVTPDHPLSPMTTWSPVCNFSDGSEHQRLRGAVTASLERFDRRGIRRSVKRFANQLIDAFAETGRADLVDDFAEQLPMLVMTQIVGAPEDYGPRLVRAGRDMIRGTGTAVESSMYVTDILTQLVARKRELPGPDLTSWLLEHEARLSDEEVMAHVRLILIAAFETTANLIANALLMMLTDRRFRSSLSGGNMTLPDALEQVLWDAPPLTAVLGRWATGNTQLGGQHIKAGDMLLLGVVAGNVDPEVRPDLSVPVHGNRSHLAFSGGPHECPGQDIGRAIADTGIDTLLARLPDLDLAVPEGELQWDSSLMSHHLRALPAAFTPKGAGVTGSAPVTAPSVPLPEAAPTPVTPPQEPHAAHRSWWSRLLGGA</sequence>
<dbReference type="RefSeq" id="WP_030070853.1">
    <property type="nucleotide sequence ID" value="NZ_JRKI01000008.1"/>
</dbReference>
<organism evidence="3 4">
    <name type="scientific">Streptomyces natalensis ATCC 27448</name>
    <dbReference type="NCBI Taxonomy" id="1240678"/>
    <lineage>
        <taxon>Bacteria</taxon>
        <taxon>Bacillati</taxon>
        <taxon>Actinomycetota</taxon>
        <taxon>Actinomycetes</taxon>
        <taxon>Kitasatosporales</taxon>
        <taxon>Streptomycetaceae</taxon>
        <taxon>Streptomyces</taxon>
    </lineage>
</organism>
<dbReference type="InterPro" id="IPR002397">
    <property type="entry name" value="Cyt_P450_B"/>
</dbReference>
<accession>A0A0D7CRQ1</accession>